<evidence type="ECO:0000313" key="1">
    <source>
        <dbReference type="EnsemblPlants" id="ONIVA04G07100.1"/>
    </source>
</evidence>
<sequence>MRDLNGVGDGDYRVLLDAGGAKLFADGHAHYVILCAAMGLLGRLGHVVQRIVVEVGPAG</sequence>
<dbReference type="Proteomes" id="UP000006591">
    <property type="component" value="Chromosome 4"/>
</dbReference>
<protein>
    <submittedName>
        <fullName evidence="1">Uncharacterized protein</fullName>
    </submittedName>
</protein>
<proteinExistence type="predicted"/>
<evidence type="ECO:0000313" key="2">
    <source>
        <dbReference type="Proteomes" id="UP000006591"/>
    </source>
</evidence>
<dbReference type="Gramene" id="ONIVA04G07100.1">
    <property type="protein sequence ID" value="ONIVA04G07100.1"/>
    <property type="gene ID" value="ONIVA04G07100"/>
</dbReference>
<dbReference type="AlphaFoldDB" id="A0A0E0GZI0"/>
<dbReference type="HOGENOM" id="CLU_2964919_0_0_1"/>
<keyword evidence="2" id="KW-1185">Reference proteome</keyword>
<organism evidence="1">
    <name type="scientific">Oryza nivara</name>
    <name type="common">Indian wild rice</name>
    <name type="synonym">Oryza sativa f. spontanea</name>
    <dbReference type="NCBI Taxonomy" id="4536"/>
    <lineage>
        <taxon>Eukaryota</taxon>
        <taxon>Viridiplantae</taxon>
        <taxon>Streptophyta</taxon>
        <taxon>Embryophyta</taxon>
        <taxon>Tracheophyta</taxon>
        <taxon>Spermatophyta</taxon>
        <taxon>Magnoliopsida</taxon>
        <taxon>Liliopsida</taxon>
        <taxon>Poales</taxon>
        <taxon>Poaceae</taxon>
        <taxon>BOP clade</taxon>
        <taxon>Oryzoideae</taxon>
        <taxon>Oryzeae</taxon>
        <taxon>Oryzinae</taxon>
        <taxon>Oryza</taxon>
    </lineage>
</organism>
<reference evidence="1" key="1">
    <citation type="submission" date="2015-04" db="UniProtKB">
        <authorList>
            <consortium name="EnsemblPlants"/>
        </authorList>
    </citation>
    <scope>IDENTIFICATION</scope>
    <source>
        <strain evidence="1">SL10</strain>
    </source>
</reference>
<name>A0A0E0GZI0_ORYNI</name>
<dbReference type="OMA" id="GHAYCVI"/>
<reference evidence="1" key="2">
    <citation type="submission" date="2018-04" db="EMBL/GenBank/DDBJ databases">
        <title>OnivRS2 (Oryza nivara Reference Sequence Version 2).</title>
        <authorList>
            <person name="Zhang J."/>
            <person name="Kudrna D."/>
            <person name="Lee S."/>
            <person name="Talag J."/>
            <person name="Rajasekar S."/>
            <person name="Welchert J."/>
            <person name="Hsing Y.-I."/>
            <person name="Wing R.A."/>
        </authorList>
    </citation>
    <scope>NUCLEOTIDE SEQUENCE [LARGE SCALE GENOMIC DNA]</scope>
    <source>
        <strain evidence="1">SL10</strain>
    </source>
</reference>
<dbReference type="EnsemblPlants" id="ONIVA04G07100.1">
    <property type="protein sequence ID" value="ONIVA04G07100.1"/>
    <property type="gene ID" value="ONIVA04G07100"/>
</dbReference>
<accession>A0A0E0GZI0</accession>